<comment type="caution">
    <text evidence="10">The sequence shown here is derived from an EMBL/GenBank/DDBJ whole genome shotgun (WGS) entry which is preliminary data.</text>
</comment>
<evidence type="ECO:0000256" key="2">
    <source>
        <dbReference type="ARBA" id="ARBA00022692"/>
    </source>
</evidence>
<dbReference type="PANTHER" id="PTHR24243">
    <property type="entry name" value="G-PROTEIN COUPLED RECEPTOR"/>
    <property type="match status" value="1"/>
</dbReference>
<feature type="transmembrane region" description="Helical" evidence="8">
    <location>
        <begin position="233"/>
        <end position="257"/>
    </location>
</feature>
<evidence type="ECO:0000256" key="4">
    <source>
        <dbReference type="ARBA" id="ARBA00023040"/>
    </source>
</evidence>
<keyword evidence="12" id="KW-1185">Reference proteome</keyword>
<dbReference type="EMBL" id="CAJNOJ010000105">
    <property type="protein sequence ID" value="CAF1120132.1"/>
    <property type="molecule type" value="Genomic_DNA"/>
</dbReference>
<keyword evidence="4" id="KW-0297">G-protein coupled receptor</keyword>
<evidence type="ECO:0000256" key="7">
    <source>
        <dbReference type="ARBA" id="ARBA00023224"/>
    </source>
</evidence>
<feature type="transmembrane region" description="Helical" evidence="8">
    <location>
        <begin position="176"/>
        <end position="203"/>
    </location>
</feature>
<organism evidence="10 12">
    <name type="scientific">Adineta ricciae</name>
    <name type="common">Rotifer</name>
    <dbReference type="NCBI Taxonomy" id="249248"/>
    <lineage>
        <taxon>Eukaryota</taxon>
        <taxon>Metazoa</taxon>
        <taxon>Spiralia</taxon>
        <taxon>Gnathifera</taxon>
        <taxon>Rotifera</taxon>
        <taxon>Eurotatoria</taxon>
        <taxon>Bdelloidea</taxon>
        <taxon>Adinetida</taxon>
        <taxon>Adinetidae</taxon>
        <taxon>Adineta</taxon>
    </lineage>
</organism>
<feature type="domain" description="G-protein coupled receptors family 1 profile" evidence="9">
    <location>
        <begin position="34"/>
        <end position="296"/>
    </location>
</feature>
<dbReference type="EMBL" id="CAJNOR010000439">
    <property type="protein sequence ID" value="CAF0914963.1"/>
    <property type="molecule type" value="Genomic_DNA"/>
</dbReference>
<evidence type="ECO:0000256" key="3">
    <source>
        <dbReference type="ARBA" id="ARBA00022989"/>
    </source>
</evidence>
<evidence type="ECO:0000256" key="6">
    <source>
        <dbReference type="ARBA" id="ARBA00023170"/>
    </source>
</evidence>
<name>A0A814APF2_ADIRI</name>
<dbReference type="InterPro" id="IPR017452">
    <property type="entry name" value="GPCR_Rhodpsn_7TM"/>
</dbReference>
<keyword evidence="5 8" id="KW-0472">Membrane</keyword>
<evidence type="ECO:0000313" key="10">
    <source>
        <dbReference type="EMBL" id="CAF0914963.1"/>
    </source>
</evidence>
<accession>A0A814APF2</accession>
<evidence type="ECO:0000256" key="5">
    <source>
        <dbReference type="ARBA" id="ARBA00023136"/>
    </source>
</evidence>
<dbReference type="GO" id="GO:0005886">
    <property type="term" value="C:plasma membrane"/>
    <property type="evidence" value="ECO:0007669"/>
    <property type="project" value="TreeGrafter"/>
</dbReference>
<dbReference type="AlphaFoldDB" id="A0A814APF2"/>
<dbReference type="Proteomes" id="UP000663828">
    <property type="component" value="Unassembled WGS sequence"/>
</dbReference>
<keyword evidence="2 8" id="KW-0812">Transmembrane</keyword>
<dbReference type="PROSITE" id="PS50262">
    <property type="entry name" value="G_PROTEIN_RECEP_F1_2"/>
    <property type="match status" value="1"/>
</dbReference>
<keyword evidence="6" id="KW-0675">Receptor</keyword>
<feature type="transmembrane region" description="Helical" evidence="8">
    <location>
        <begin position="94"/>
        <end position="115"/>
    </location>
</feature>
<evidence type="ECO:0000313" key="12">
    <source>
        <dbReference type="Proteomes" id="UP000663828"/>
    </source>
</evidence>
<dbReference type="SUPFAM" id="SSF81321">
    <property type="entry name" value="Family A G protein-coupled receptor-like"/>
    <property type="match status" value="1"/>
</dbReference>
<feature type="transmembrane region" description="Helical" evidence="8">
    <location>
        <begin position="54"/>
        <end position="82"/>
    </location>
</feature>
<feature type="transmembrane region" description="Helical" evidence="8">
    <location>
        <begin position="277"/>
        <end position="299"/>
    </location>
</feature>
<feature type="transmembrane region" description="Helical" evidence="8">
    <location>
        <begin position="20"/>
        <end position="42"/>
    </location>
</feature>
<feature type="transmembrane region" description="Helical" evidence="8">
    <location>
        <begin position="135"/>
        <end position="156"/>
    </location>
</feature>
<dbReference type="Proteomes" id="UP000663852">
    <property type="component" value="Unassembled WGS sequence"/>
</dbReference>
<dbReference type="GO" id="GO:0004930">
    <property type="term" value="F:G protein-coupled receptor activity"/>
    <property type="evidence" value="ECO:0007669"/>
    <property type="project" value="UniProtKB-KW"/>
</dbReference>
<gene>
    <name evidence="11" type="ORF">EDS130_LOCUS21003</name>
    <name evidence="10" type="ORF">XAT740_LOCUS8730</name>
</gene>
<evidence type="ECO:0000313" key="11">
    <source>
        <dbReference type="EMBL" id="CAF1120132.1"/>
    </source>
</evidence>
<evidence type="ECO:0000259" key="9">
    <source>
        <dbReference type="PROSITE" id="PS50262"/>
    </source>
</evidence>
<reference evidence="10" key="1">
    <citation type="submission" date="2021-02" db="EMBL/GenBank/DDBJ databases">
        <authorList>
            <person name="Nowell W R."/>
        </authorList>
    </citation>
    <scope>NUCLEOTIDE SEQUENCE</scope>
</reference>
<evidence type="ECO:0000256" key="1">
    <source>
        <dbReference type="ARBA" id="ARBA00004141"/>
    </source>
</evidence>
<proteinExistence type="predicted"/>
<comment type="subcellular location">
    <subcellularLocation>
        <location evidence="1">Membrane</location>
        <topology evidence="1">Multi-pass membrane protein</topology>
    </subcellularLocation>
</comment>
<keyword evidence="7" id="KW-0807">Transducer</keyword>
<keyword evidence="3 8" id="KW-1133">Transmembrane helix</keyword>
<evidence type="ECO:0000256" key="8">
    <source>
        <dbReference type="SAM" id="Phobius"/>
    </source>
</evidence>
<sequence length="346" mass="40515">MNSTDEYYDALFDDLFKYLYRYVIPVCYIVGNFGSVISGYIFSTKAWRKNVCVYYFNTCLVINLAALNSYLLTTILIAGYDVDLYNSNIIFCKLYYYTTFLFCALSPTMLILASIDRLLISSQNVNLRLYSSKRLAYFSVSLATVFCIIYFLHVLIKPEIVSVAPSITACTLSTDYGYLMFFAYSSLLVTSFFCINMIVLSILSIKNVRIIRAAPRQQQRQQLRTMNKKDFQLLRCLFVHDIVFIACNIFLNLYYVYIVVRFYGSMSTLERIFSNFLNSFLTMLQQLSFCTSFFIFVTVSKAFRHEFRRIAYKMIRKNSVIMREEEQIERINVEINIFNENGQRAQ</sequence>
<dbReference type="OrthoDB" id="9990906at2759"/>
<protein>
    <recommendedName>
        <fullName evidence="9">G-protein coupled receptors family 1 profile domain-containing protein</fullName>
    </recommendedName>
</protein>
<dbReference type="PANTHER" id="PTHR24243:SF233">
    <property type="entry name" value="THYROTROPIN-RELEASING HORMONE RECEPTOR"/>
    <property type="match status" value="1"/>
</dbReference>
<dbReference type="Gene3D" id="1.20.1070.10">
    <property type="entry name" value="Rhodopsin 7-helix transmembrane proteins"/>
    <property type="match status" value="1"/>
</dbReference>